<feature type="signal peptide" evidence="1">
    <location>
        <begin position="1"/>
        <end position="27"/>
    </location>
</feature>
<evidence type="ECO:0000313" key="3">
    <source>
        <dbReference type="EMBL" id="NKZ24790.1"/>
    </source>
</evidence>
<evidence type="ECO:0000259" key="2">
    <source>
        <dbReference type="Pfam" id="PF06030"/>
    </source>
</evidence>
<protein>
    <submittedName>
        <fullName evidence="3">DUF916 domain-containing protein</fullName>
    </submittedName>
</protein>
<proteinExistence type="predicted"/>
<dbReference type="AlphaFoldDB" id="A0A7X6N6A4"/>
<keyword evidence="4" id="KW-1185">Reference proteome</keyword>
<organism evidence="3 4">
    <name type="scientific">Periweissella fabalis</name>
    <dbReference type="NCBI Taxonomy" id="1070421"/>
    <lineage>
        <taxon>Bacteria</taxon>
        <taxon>Bacillati</taxon>
        <taxon>Bacillota</taxon>
        <taxon>Bacilli</taxon>
        <taxon>Lactobacillales</taxon>
        <taxon>Lactobacillaceae</taxon>
        <taxon>Periweissella</taxon>
    </lineage>
</organism>
<feature type="chain" id="PRO_5031054789" evidence="1">
    <location>
        <begin position="28"/>
        <end position="154"/>
    </location>
</feature>
<evidence type="ECO:0000256" key="1">
    <source>
        <dbReference type="SAM" id="SignalP"/>
    </source>
</evidence>
<reference evidence="3 4" key="1">
    <citation type="submission" date="2020-04" db="EMBL/GenBank/DDBJ databases">
        <title>MicrobeNet Type strains.</title>
        <authorList>
            <person name="Nicholson A.C."/>
        </authorList>
    </citation>
    <scope>NUCLEOTIDE SEQUENCE [LARGE SCALE GENOMIC DNA]</scope>
    <source>
        <strain evidence="3 4">CCUG 61472</strain>
    </source>
</reference>
<dbReference type="RefSeq" id="WP_168722582.1">
    <property type="nucleotide sequence ID" value="NZ_JAAXPN010000009.1"/>
</dbReference>
<accession>A0A7X6N6A4</accession>
<dbReference type="Pfam" id="PF06030">
    <property type="entry name" value="WxLIP_PGBD"/>
    <property type="match status" value="1"/>
</dbReference>
<sequence>MLKQKLIHTSLYLAILCSIFWAIPVHAEINQGASYAVAPQLTATQVNPQVSYFDIKVIPGKPQTISSVISNSGSQPIYVRQQFNNAYTSTNGGIAYVTGNKAPQADPSLQYPLNKLVTINGPAVVMIPAHNSKTVTARVHAKIDQNFNGIILGG</sequence>
<dbReference type="Proteomes" id="UP000549765">
    <property type="component" value="Unassembled WGS sequence"/>
</dbReference>
<name>A0A7X6N6A4_9LACO</name>
<keyword evidence="1" id="KW-0732">Signal</keyword>
<feature type="domain" description="WxL Interacting Protein peptidoglycan binding" evidence="2">
    <location>
        <begin position="35"/>
        <end position="154"/>
    </location>
</feature>
<comment type="caution">
    <text evidence="3">The sequence shown here is derived from an EMBL/GenBank/DDBJ whole genome shotgun (WGS) entry which is preliminary data.</text>
</comment>
<dbReference type="EMBL" id="JAAXPN010000009">
    <property type="protein sequence ID" value="NKZ24790.1"/>
    <property type="molecule type" value="Genomic_DNA"/>
</dbReference>
<evidence type="ECO:0000313" key="4">
    <source>
        <dbReference type="Proteomes" id="UP000549765"/>
    </source>
</evidence>
<dbReference type="InterPro" id="IPR010317">
    <property type="entry name" value="WxLIP_PGBD"/>
</dbReference>
<gene>
    <name evidence="3" type="ORF">HF964_08280</name>
</gene>